<keyword evidence="1" id="KW-1133">Transmembrane helix</keyword>
<keyword evidence="3" id="KW-1185">Reference proteome</keyword>
<comment type="caution">
    <text evidence="2">The sequence shown here is derived from an EMBL/GenBank/DDBJ whole genome shotgun (WGS) entry which is preliminary data.</text>
</comment>
<sequence>MLRRVTRRLVSSSSHRSGVGGVGGVGGIRLVGSGAMVLGGIRGSSIISVRRIVGVCRIVLCSVILCVRIIGVVLVRGIILSVGGLIIGISVILGVGIFVLIGGGIVSVEKSLALSLSLRKVELLSLQGQVASLAAERSL</sequence>
<evidence type="ECO:0000313" key="2">
    <source>
        <dbReference type="EMBL" id="KAK8105385.1"/>
    </source>
</evidence>
<dbReference type="EMBL" id="JAQQWP010000008">
    <property type="protein sequence ID" value="KAK8105385.1"/>
    <property type="molecule type" value="Genomic_DNA"/>
</dbReference>
<evidence type="ECO:0000256" key="1">
    <source>
        <dbReference type="SAM" id="Phobius"/>
    </source>
</evidence>
<feature type="transmembrane region" description="Helical" evidence="1">
    <location>
        <begin position="85"/>
        <end position="108"/>
    </location>
</feature>
<dbReference type="Proteomes" id="UP001392437">
    <property type="component" value="Unassembled WGS sequence"/>
</dbReference>
<dbReference type="AlphaFoldDB" id="A0AAW0QMN5"/>
<name>A0AAW0QMN5_9PEZI</name>
<proteinExistence type="predicted"/>
<organism evidence="2 3">
    <name type="scientific">Apiospora kogelbergensis</name>
    <dbReference type="NCBI Taxonomy" id="1337665"/>
    <lineage>
        <taxon>Eukaryota</taxon>
        <taxon>Fungi</taxon>
        <taxon>Dikarya</taxon>
        <taxon>Ascomycota</taxon>
        <taxon>Pezizomycotina</taxon>
        <taxon>Sordariomycetes</taxon>
        <taxon>Xylariomycetidae</taxon>
        <taxon>Amphisphaeriales</taxon>
        <taxon>Apiosporaceae</taxon>
        <taxon>Apiospora</taxon>
    </lineage>
</organism>
<accession>A0AAW0QMN5</accession>
<evidence type="ECO:0000313" key="3">
    <source>
        <dbReference type="Proteomes" id="UP001392437"/>
    </source>
</evidence>
<gene>
    <name evidence="2" type="ORF">PG999_008744</name>
</gene>
<feature type="transmembrane region" description="Helical" evidence="1">
    <location>
        <begin position="58"/>
        <end position="79"/>
    </location>
</feature>
<keyword evidence="1" id="KW-0812">Transmembrane</keyword>
<keyword evidence="1" id="KW-0472">Membrane</keyword>
<protein>
    <submittedName>
        <fullName evidence="2">Uncharacterized protein</fullName>
    </submittedName>
</protein>
<reference evidence="2 3" key="1">
    <citation type="submission" date="2023-01" db="EMBL/GenBank/DDBJ databases">
        <title>Analysis of 21 Apiospora genomes using comparative genomics revels a genus with tremendous synthesis potential of carbohydrate active enzymes and secondary metabolites.</title>
        <authorList>
            <person name="Sorensen T."/>
        </authorList>
    </citation>
    <scope>NUCLEOTIDE SEQUENCE [LARGE SCALE GENOMIC DNA]</scope>
    <source>
        <strain evidence="2 3">CBS 117206</strain>
    </source>
</reference>